<keyword evidence="2" id="KW-1185">Reference proteome</keyword>
<dbReference type="EMBL" id="BRYA01001269">
    <property type="protein sequence ID" value="GMI41089.1"/>
    <property type="molecule type" value="Genomic_DNA"/>
</dbReference>
<name>A0A9W7L8V1_9STRA</name>
<dbReference type="AlphaFoldDB" id="A0A9W7L8V1"/>
<organism evidence="1 2">
    <name type="scientific">Triparma columacea</name>
    <dbReference type="NCBI Taxonomy" id="722753"/>
    <lineage>
        <taxon>Eukaryota</taxon>
        <taxon>Sar</taxon>
        <taxon>Stramenopiles</taxon>
        <taxon>Ochrophyta</taxon>
        <taxon>Bolidophyceae</taxon>
        <taxon>Parmales</taxon>
        <taxon>Triparmaceae</taxon>
        <taxon>Triparma</taxon>
    </lineage>
</organism>
<reference evidence="2" key="1">
    <citation type="journal article" date="2023" name="Commun. Biol.">
        <title>Genome analysis of Parmales, the sister group of diatoms, reveals the evolutionary specialization of diatoms from phago-mixotrophs to photoautotrophs.</title>
        <authorList>
            <person name="Ban H."/>
            <person name="Sato S."/>
            <person name="Yoshikawa S."/>
            <person name="Yamada K."/>
            <person name="Nakamura Y."/>
            <person name="Ichinomiya M."/>
            <person name="Sato N."/>
            <person name="Blanc-Mathieu R."/>
            <person name="Endo H."/>
            <person name="Kuwata A."/>
            <person name="Ogata H."/>
        </authorList>
    </citation>
    <scope>NUCLEOTIDE SEQUENCE [LARGE SCALE GENOMIC DNA]</scope>
</reference>
<protein>
    <submittedName>
        <fullName evidence="1">Uncharacterized protein</fullName>
    </submittedName>
</protein>
<comment type="caution">
    <text evidence="1">The sequence shown here is derived from an EMBL/GenBank/DDBJ whole genome shotgun (WGS) entry which is preliminary data.</text>
</comment>
<gene>
    <name evidence="1" type="ORF">TrCOL_g126</name>
</gene>
<evidence type="ECO:0000313" key="1">
    <source>
        <dbReference type="EMBL" id="GMI41089.1"/>
    </source>
</evidence>
<evidence type="ECO:0000313" key="2">
    <source>
        <dbReference type="Proteomes" id="UP001165065"/>
    </source>
</evidence>
<dbReference type="OrthoDB" id="37542at2759"/>
<sequence length="362" mass="41676">MVFLGEELASSFQLTHQLDTSARAQVPFSATPDGVQGALRCRPRDGILTENARVEGWKERGYTWPPSYEPDEEGWKKIFERRFHQLERIDIGKSEDMYNRKYNGWLSAVTSAFVVPAFTDKGWEIRRVSDEVLEGLRKELKDGLEEGRTRLELGNEIIVEEGEGESQLPPLFIDLPEGKGEEVLEHYRGLHEDFCGQKLVGAKCYGLRVYRNGSRLLMHTDKPNTHVIASILHLGHDDDCEGWPIVIEDYEGNVNEVMMEPGDMLLYESAKLYHGRPRPLKGSWYCSIFSHYYPEDWDVENFHWESHYGVPPHWADFKQGEEERELASLEVVGTALNEPECEAGWEGLKESILWENRDIACR</sequence>
<accession>A0A9W7L8V1</accession>
<proteinExistence type="predicted"/>
<dbReference type="Proteomes" id="UP001165065">
    <property type="component" value="Unassembled WGS sequence"/>
</dbReference>